<dbReference type="InterPro" id="IPR006143">
    <property type="entry name" value="RND_pump_MFP"/>
</dbReference>
<sequence length="433" mass="46408">MNMGSMRQRKVKYRSLGVLALLSAAAIMAAGCGVPGGAGPATAQLAPRAVKTEVITKQKISSPVEQVADVAAGTTLDVTPKASGEVTEVLKKRGEYVEKGEVLFVIDDKDAVSNKRKSELQLRSAQEALQSARDNKVNNRKDLVDNVTKAETAAHNAQQDYNKIRNDFDSGLATEHQVEQSKQALDSAQMNLESMQNKLSAFDNTDAIASAQTQADSASLALEDATRALDNYEVKAPGSGILTDFNVVAGQTVSAAAGKVGQVQAVDPVKIKTELAETNYELVKGKQELVYYNPDTPDVKQSAKISYLAPIMSAATKTYTLELEVPNPDHTIQPGTRYMIQLTTDAEEQVVAVPTLSIIREESDTFVFVQQGDQYQKRKVKLGRINGENQEILEGVKEGELLVVTGQNTLSDGQKVDAAPSPAATTATTPAAK</sequence>
<feature type="compositionally biased region" description="Low complexity" evidence="3">
    <location>
        <begin position="418"/>
        <end position="433"/>
    </location>
</feature>
<dbReference type="Gene3D" id="2.40.420.20">
    <property type="match status" value="1"/>
</dbReference>
<dbReference type="InterPro" id="IPR058792">
    <property type="entry name" value="Beta-barrel_RND_2"/>
</dbReference>
<dbReference type="Pfam" id="PF25973">
    <property type="entry name" value="BSH_CzcB"/>
    <property type="match status" value="1"/>
</dbReference>
<dbReference type="EMBL" id="CP090978">
    <property type="protein sequence ID" value="UJF31558.1"/>
    <property type="molecule type" value="Genomic_DNA"/>
</dbReference>
<evidence type="ECO:0000259" key="7">
    <source>
        <dbReference type="Pfam" id="PF25989"/>
    </source>
</evidence>
<dbReference type="PANTHER" id="PTHR30469">
    <property type="entry name" value="MULTIDRUG RESISTANCE PROTEIN MDTA"/>
    <property type="match status" value="1"/>
</dbReference>
<name>A0ABY3SDS5_9BACL</name>
<evidence type="ECO:0000313" key="9">
    <source>
        <dbReference type="Proteomes" id="UP001649230"/>
    </source>
</evidence>
<evidence type="ECO:0000313" key="8">
    <source>
        <dbReference type="EMBL" id="UJF31558.1"/>
    </source>
</evidence>
<dbReference type="Pfam" id="PF25989">
    <property type="entry name" value="YknX_C"/>
    <property type="match status" value="1"/>
</dbReference>
<protein>
    <submittedName>
        <fullName evidence="8">Efflux RND transporter periplasmic adaptor subunit</fullName>
    </submittedName>
</protein>
<dbReference type="PROSITE" id="PS51257">
    <property type="entry name" value="PROKAR_LIPOPROTEIN"/>
    <property type="match status" value="1"/>
</dbReference>
<dbReference type="RefSeq" id="WP_235117904.1">
    <property type="nucleotide sequence ID" value="NZ_CP090978.1"/>
</dbReference>
<dbReference type="Gene3D" id="2.40.50.100">
    <property type="match status" value="2"/>
</dbReference>
<keyword evidence="2" id="KW-0175">Coiled coil</keyword>
<proteinExistence type="inferred from homology"/>
<feature type="region of interest" description="Disordered" evidence="3">
    <location>
        <begin position="409"/>
        <end position="433"/>
    </location>
</feature>
<dbReference type="Gene3D" id="2.40.30.170">
    <property type="match status" value="1"/>
</dbReference>
<feature type="chain" id="PRO_5045817717" evidence="4">
    <location>
        <begin position="30"/>
        <end position="433"/>
    </location>
</feature>
<dbReference type="Pfam" id="PF25954">
    <property type="entry name" value="Beta-barrel_RND_2"/>
    <property type="match status" value="1"/>
</dbReference>
<comment type="similarity">
    <text evidence="1">Belongs to the membrane fusion protein (MFP) (TC 8.A.1) family.</text>
</comment>
<evidence type="ECO:0000256" key="1">
    <source>
        <dbReference type="ARBA" id="ARBA00009477"/>
    </source>
</evidence>
<feature type="domain" description="YknX-like C-terminal permuted SH3-like" evidence="7">
    <location>
        <begin position="350"/>
        <end position="417"/>
    </location>
</feature>
<evidence type="ECO:0000256" key="4">
    <source>
        <dbReference type="SAM" id="SignalP"/>
    </source>
</evidence>
<evidence type="ECO:0000259" key="6">
    <source>
        <dbReference type="Pfam" id="PF25973"/>
    </source>
</evidence>
<reference evidence="8 9" key="1">
    <citation type="journal article" date="2024" name="Int. J. Syst. Evol. Microbiol.">
        <title>Paenibacillus hexagrammi sp. nov., a novel bacterium isolated from the gut content of Hexagrammos agrammus.</title>
        <authorList>
            <person name="Jung H.K."/>
            <person name="Kim D.G."/>
            <person name="Zin H."/>
            <person name="Park J."/>
            <person name="Jung H."/>
            <person name="Kim Y.O."/>
            <person name="Kong H.J."/>
            <person name="Kim J.W."/>
            <person name="Kim Y.S."/>
        </authorList>
    </citation>
    <scope>NUCLEOTIDE SEQUENCE [LARGE SCALE GENOMIC DNA]</scope>
    <source>
        <strain evidence="8 9">YPD9-1</strain>
    </source>
</reference>
<evidence type="ECO:0000259" key="5">
    <source>
        <dbReference type="Pfam" id="PF25954"/>
    </source>
</evidence>
<dbReference type="InterPro" id="IPR058637">
    <property type="entry name" value="YknX-like_C"/>
</dbReference>
<accession>A0ABY3SDS5</accession>
<dbReference type="SUPFAM" id="SSF111369">
    <property type="entry name" value="HlyD-like secretion proteins"/>
    <property type="match status" value="2"/>
</dbReference>
<feature type="coiled-coil region" evidence="2">
    <location>
        <begin position="115"/>
        <end position="235"/>
    </location>
</feature>
<keyword evidence="9" id="KW-1185">Reference proteome</keyword>
<dbReference type="Gene3D" id="1.10.287.470">
    <property type="entry name" value="Helix hairpin bin"/>
    <property type="match status" value="1"/>
</dbReference>
<evidence type="ECO:0000256" key="3">
    <source>
        <dbReference type="SAM" id="MobiDB-lite"/>
    </source>
</evidence>
<feature type="domain" description="CusB-like beta-barrel" evidence="5">
    <location>
        <begin position="271"/>
        <end position="344"/>
    </location>
</feature>
<keyword evidence="4" id="KW-0732">Signal</keyword>
<dbReference type="NCBIfam" id="TIGR01730">
    <property type="entry name" value="RND_mfp"/>
    <property type="match status" value="1"/>
</dbReference>
<dbReference type="InterPro" id="IPR058647">
    <property type="entry name" value="BSH_CzcB-like"/>
</dbReference>
<organism evidence="8 9">
    <name type="scientific">Paenibacillus hexagrammi</name>
    <dbReference type="NCBI Taxonomy" id="2908839"/>
    <lineage>
        <taxon>Bacteria</taxon>
        <taxon>Bacillati</taxon>
        <taxon>Bacillota</taxon>
        <taxon>Bacilli</taxon>
        <taxon>Bacillales</taxon>
        <taxon>Paenibacillaceae</taxon>
        <taxon>Paenibacillus</taxon>
    </lineage>
</organism>
<evidence type="ECO:0000256" key="2">
    <source>
        <dbReference type="SAM" id="Coils"/>
    </source>
</evidence>
<feature type="signal peptide" evidence="4">
    <location>
        <begin position="1"/>
        <end position="29"/>
    </location>
</feature>
<feature type="domain" description="CzcB-like barrel-sandwich hybrid" evidence="6">
    <location>
        <begin position="75"/>
        <end position="256"/>
    </location>
</feature>
<gene>
    <name evidence="8" type="ORF">L0M14_17275</name>
</gene>
<dbReference type="Proteomes" id="UP001649230">
    <property type="component" value="Chromosome"/>
</dbReference>